<dbReference type="Proteomes" id="UP001566132">
    <property type="component" value="Unassembled WGS sequence"/>
</dbReference>
<dbReference type="EMBL" id="JBDJPC010000005">
    <property type="protein sequence ID" value="KAL1502269.1"/>
    <property type="molecule type" value="Genomic_DNA"/>
</dbReference>
<comment type="subcellular location">
    <subcellularLocation>
        <location evidence="1">Mitochondrion inner membrane</location>
        <topology evidence="1">Single-pass membrane protein</topology>
    </subcellularLocation>
</comment>
<evidence type="ECO:0000256" key="1">
    <source>
        <dbReference type="ARBA" id="ARBA00004434"/>
    </source>
</evidence>
<accession>A0ABD1EU20</accession>
<evidence type="ECO:0000256" key="3">
    <source>
        <dbReference type="ARBA" id="ARBA00022692"/>
    </source>
</evidence>
<gene>
    <name evidence="9" type="ORF">ABEB36_007435</name>
</gene>
<name>A0ABD1EU20_HYPHA</name>
<reference evidence="9 10" key="1">
    <citation type="submission" date="2024-05" db="EMBL/GenBank/DDBJ databases">
        <title>Genetic variation in Jamaican populations of the coffee berry borer (Hypothenemus hampei).</title>
        <authorList>
            <person name="Errbii M."/>
            <person name="Myrie A."/>
        </authorList>
    </citation>
    <scope>NUCLEOTIDE SEQUENCE [LARGE SCALE GENOMIC DNA]</scope>
    <source>
        <strain evidence="9">JA-Hopewell-2020-01-JO</strain>
        <tissue evidence="9">Whole body</tissue>
    </source>
</reference>
<feature type="compositionally biased region" description="Polar residues" evidence="8">
    <location>
        <begin position="203"/>
        <end position="222"/>
    </location>
</feature>
<evidence type="ECO:0008006" key="11">
    <source>
        <dbReference type="Google" id="ProtNLM"/>
    </source>
</evidence>
<evidence type="ECO:0000256" key="2">
    <source>
        <dbReference type="ARBA" id="ARBA00006771"/>
    </source>
</evidence>
<proteinExistence type="inferred from homology"/>
<dbReference type="InterPro" id="IPR026769">
    <property type="entry name" value="Mic13"/>
</dbReference>
<evidence type="ECO:0000256" key="5">
    <source>
        <dbReference type="ARBA" id="ARBA00022989"/>
    </source>
</evidence>
<evidence type="ECO:0000256" key="7">
    <source>
        <dbReference type="ARBA" id="ARBA00023136"/>
    </source>
</evidence>
<evidence type="ECO:0000313" key="10">
    <source>
        <dbReference type="Proteomes" id="UP001566132"/>
    </source>
</evidence>
<protein>
    <recommendedName>
        <fullName evidence="11">MICOS complex subunit MIC13</fullName>
    </recommendedName>
</protein>
<keyword evidence="5" id="KW-1133">Transmembrane helix</keyword>
<evidence type="ECO:0000256" key="4">
    <source>
        <dbReference type="ARBA" id="ARBA00022792"/>
    </source>
</evidence>
<dbReference type="AlphaFoldDB" id="A0ABD1EU20"/>
<dbReference type="PANTHER" id="PTHR31816:SF3">
    <property type="entry name" value="MICOS COMPLEX SUBUNIT MIC13"/>
    <property type="match status" value="1"/>
</dbReference>
<keyword evidence="3" id="KW-0812">Transmembrane</keyword>
<keyword evidence="6" id="KW-0496">Mitochondrion</keyword>
<dbReference type="PANTHER" id="PTHR31816">
    <property type="entry name" value="MICOS COMPLEX SUBUNIT MIC13"/>
    <property type="match status" value="1"/>
</dbReference>
<organism evidence="9 10">
    <name type="scientific">Hypothenemus hampei</name>
    <name type="common">Coffee berry borer</name>
    <dbReference type="NCBI Taxonomy" id="57062"/>
    <lineage>
        <taxon>Eukaryota</taxon>
        <taxon>Metazoa</taxon>
        <taxon>Ecdysozoa</taxon>
        <taxon>Arthropoda</taxon>
        <taxon>Hexapoda</taxon>
        <taxon>Insecta</taxon>
        <taxon>Pterygota</taxon>
        <taxon>Neoptera</taxon>
        <taxon>Endopterygota</taxon>
        <taxon>Coleoptera</taxon>
        <taxon>Polyphaga</taxon>
        <taxon>Cucujiformia</taxon>
        <taxon>Curculionidae</taxon>
        <taxon>Scolytinae</taxon>
        <taxon>Hypothenemus</taxon>
    </lineage>
</organism>
<keyword evidence="4" id="KW-0999">Mitochondrion inner membrane</keyword>
<keyword evidence="10" id="KW-1185">Reference proteome</keyword>
<comment type="similarity">
    <text evidence="2">Belongs to the MICOS complex subunit Mic13 family.</text>
</comment>
<keyword evidence="7" id="KW-0472">Membrane</keyword>
<feature type="region of interest" description="Disordered" evidence="8">
    <location>
        <begin position="200"/>
        <end position="234"/>
    </location>
</feature>
<evidence type="ECO:0000256" key="8">
    <source>
        <dbReference type="SAM" id="MobiDB-lite"/>
    </source>
</evidence>
<dbReference type="GO" id="GO:0005743">
    <property type="term" value="C:mitochondrial inner membrane"/>
    <property type="evidence" value="ECO:0007669"/>
    <property type="project" value="UniProtKB-SubCell"/>
</dbReference>
<comment type="caution">
    <text evidence="9">The sequence shown here is derived from an EMBL/GenBank/DDBJ whole genome shotgun (WGS) entry which is preliminary data.</text>
</comment>
<evidence type="ECO:0000313" key="9">
    <source>
        <dbReference type="EMBL" id="KAL1502269.1"/>
    </source>
</evidence>
<evidence type="ECO:0000256" key="6">
    <source>
        <dbReference type="ARBA" id="ARBA00023128"/>
    </source>
</evidence>
<sequence length="234" mass="26654">MSQDSKKHENCLKKSNILVYQQPSGKRVERNTNDCGRTIKIPICTPHPKPIHVCTGAELRKMCSPKICPCNAQPKSRFGLLKLLGFGLKSAIAVAAVYITYDMGIWGTTDDSQAFYSNACTIFGHPQPKKNTKWDPPSCEIESDFFNNYQYKPYEYCEQPPLRVEDIRMKIKQYWNKGVIFIFHGIAELPNKLMGRTDETVHHQQTILQNDESKSVPHSQLSKGECEENPSTNK</sequence>